<evidence type="ECO:0000313" key="15">
    <source>
        <dbReference type="Proteomes" id="UP001501496"/>
    </source>
</evidence>
<dbReference type="PANTHER" id="PTHR30182">
    <property type="entry name" value="L-SERINE DEHYDRATASE"/>
    <property type="match status" value="1"/>
</dbReference>
<dbReference type="InterPro" id="IPR005131">
    <property type="entry name" value="Ser_deHydtase_bsu"/>
</dbReference>
<organism evidence="14 15">
    <name type="scientific">Postechiella marina</name>
    <dbReference type="NCBI Taxonomy" id="943941"/>
    <lineage>
        <taxon>Bacteria</taxon>
        <taxon>Pseudomonadati</taxon>
        <taxon>Bacteroidota</taxon>
        <taxon>Flavobacteriia</taxon>
        <taxon>Flavobacteriales</taxon>
        <taxon>Flavobacteriaceae</taxon>
        <taxon>Postechiella</taxon>
    </lineage>
</organism>
<keyword evidence="6 11" id="KW-0479">Metal-binding</keyword>
<dbReference type="InterPro" id="IPR004644">
    <property type="entry name" value="Fe-S_L-Ser_mono"/>
</dbReference>
<comment type="caution">
    <text evidence="14">The sequence shown here is derived from an EMBL/GenBank/DDBJ whole genome shotgun (WGS) entry which is preliminary data.</text>
</comment>
<evidence type="ECO:0000256" key="10">
    <source>
        <dbReference type="ARBA" id="ARBA00049406"/>
    </source>
</evidence>
<evidence type="ECO:0000256" key="6">
    <source>
        <dbReference type="ARBA" id="ARBA00022723"/>
    </source>
</evidence>
<dbReference type="Proteomes" id="UP001501496">
    <property type="component" value="Unassembled WGS sequence"/>
</dbReference>
<evidence type="ECO:0000259" key="13">
    <source>
        <dbReference type="Pfam" id="PF03315"/>
    </source>
</evidence>
<dbReference type="RefSeq" id="WP_344788659.1">
    <property type="nucleotide sequence ID" value="NZ_BAABCA010000005.1"/>
</dbReference>
<evidence type="ECO:0000256" key="7">
    <source>
        <dbReference type="ARBA" id="ARBA00023004"/>
    </source>
</evidence>
<evidence type="ECO:0000256" key="3">
    <source>
        <dbReference type="ARBA" id="ARBA00008636"/>
    </source>
</evidence>
<keyword evidence="8 11" id="KW-0411">Iron-sulfur</keyword>
<comment type="catalytic activity">
    <reaction evidence="10 11">
        <text>L-serine = pyruvate + NH4(+)</text>
        <dbReference type="Rhea" id="RHEA:19169"/>
        <dbReference type="ChEBI" id="CHEBI:15361"/>
        <dbReference type="ChEBI" id="CHEBI:28938"/>
        <dbReference type="ChEBI" id="CHEBI:33384"/>
        <dbReference type="EC" id="4.3.1.17"/>
    </reaction>
</comment>
<dbReference type="PANTHER" id="PTHR30182:SF1">
    <property type="entry name" value="L-SERINE DEHYDRATASE 1"/>
    <property type="match status" value="1"/>
</dbReference>
<gene>
    <name evidence="14" type="ORF">GCM10022291_25510</name>
</gene>
<comment type="cofactor">
    <cofactor evidence="1 11">
        <name>[4Fe-4S] cluster</name>
        <dbReference type="ChEBI" id="CHEBI:49883"/>
    </cofactor>
</comment>
<keyword evidence="4 11" id="KW-0312">Gluconeogenesis</keyword>
<evidence type="ECO:0000256" key="2">
    <source>
        <dbReference type="ARBA" id="ARBA00004742"/>
    </source>
</evidence>
<comment type="similarity">
    <text evidence="3 11">Belongs to the iron-sulfur dependent L-serine dehydratase family.</text>
</comment>
<dbReference type="Gene3D" id="3.30.1330.90">
    <property type="entry name" value="D-3-phosphoglycerate dehydrogenase, domain 3"/>
    <property type="match status" value="1"/>
</dbReference>
<accession>A0ABP8CCX6</accession>
<keyword evidence="15" id="KW-1185">Reference proteome</keyword>
<protein>
    <recommendedName>
        <fullName evidence="11">L-serine dehydratase</fullName>
        <ecNumber evidence="11">4.3.1.17</ecNumber>
    </recommendedName>
</protein>
<feature type="domain" description="Serine dehydratase beta chain" evidence="13">
    <location>
        <begin position="5"/>
        <end position="155"/>
    </location>
</feature>
<evidence type="ECO:0000313" key="14">
    <source>
        <dbReference type="EMBL" id="GAA4237737.1"/>
    </source>
</evidence>
<dbReference type="InterPro" id="IPR005130">
    <property type="entry name" value="Ser_deHydtase-like_asu"/>
</dbReference>
<evidence type="ECO:0000256" key="1">
    <source>
        <dbReference type="ARBA" id="ARBA00001966"/>
    </source>
</evidence>
<keyword evidence="5 11" id="KW-0004">4Fe-4S</keyword>
<evidence type="ECO:0000256" key="8">
    <source>
        <dbReference type="ARBA" id="ARBA00023014"/>
    </source>
</evidence>
<name>A0ABP8CCX6_9FLAO</name>
<evidence type="ECO:0000256" key="9">
    <source>
        <dbReference type="ARBA" id="ARBA00023239"/>
    </source>
</evidence>
<evidence type="ECO:0000256" key="11">
    <source>
        <dbReference type="RuleBase" id="RU366059"/>
    </source>
</evidence>
<evidence type="ECO:0000256" key="5">
    <source>
        <dbReference type="ARBA" id="ARBA00022485"/>
    </source>
</evidence>
<feature type="domain" description="Serine dehydratase-like alpha subunit" evidence="12">
    <location>
        <begin position="187"/>
        <end position="465"/>
    </location>
</feature>
<dbReference type="InterPro" id="IPR051318">
    <property type="entry name" value="Fe-S_L-Ser"/>
</dbReference>
<dbReference type="InterPro" id="IPR029009">
    <property type="entry name" value="ASB_dom_sf"/>
</dbReference>
<proteinExistence type="inferred from homology"/>
<keyword evidence="7 11" id="KW-0408">Iron</keyword>
<evidence type="ECO:0000259" key="12">
    <source>
        <dbReference type="Pfam" id="PF03313"/>
    </source>
</evidence>
<evidence type="ECO:0000256" key="4">
    <source>
        <dbReference type="ARBA" id="ARBA00022432"/>
    </source>
</evidence>
<reference evidence="15" key="1">
    <citation type="journal article" date="2019" name="Int. J. Syst. Evol. Microbiol.">
        <title>The Global Catalogue of Microorganisms (GCM) 10K type strain sequencing project: providing services to taxonomists for standard genome sequencing and annotation.</title>
        <authorList>
            <consortium name="The Broad Institute Genomics Platform"/>
            <consortium name="The Broad Institute Genome Sequencing Center for Infectious Disease"/>
            <person name="Wu L."/>
            <person name="Ma J."/>
        </authorList>
    </citation>
    <scope>NUCLEOTIDE SEQUENCE [LARGE SCALE GENOMIC DNA]</scope>
    <source>
        <strain evidence="15">JCM 17630</strain>
    </source>
</reference>
<sequence>MECISIFDMLKIGVGPSSSHTLGPWRAAERWIKKLKKSRKFERVDKITVNLYGSLSLTGKGHATDYAVMLGLSGEDPETIDTENIDHLINTIKETKTLHFAGEKNIPFTPSLDIIFNKEFLPFHANGMSFTYYIGEKKRTSKYYSIGGGFVVKKKRKNAKKNVKIRRAFPYPIDKGTELLNYCSTLNKSISEVVLENEKSLRTEQDINLEIKRIWDTMLECMYVGCHTEGKLPGGLNVTRRAFDMHKKLQGTSPYNTPIEWLYSIRDTEVKFRQILKWVSCFALAVNEVNASLGRVVTAPTNGSAGVIPAVLMYYLVIENHDGDFDDIKKFLLVAGEIGSIFKKGATISAAMGGCQAEIGVSSAMAAGALTELLGGTPEQVLVASEIAMEHHLGLTCDPIGGLVQIPCIERNAMGAIKAINAAELALDTNPKNVKVPLDKVVATMWETAKDMNSKYKETSEGGLAVGVHMTDC</sequence>
<dbReference type="Pfam" id="PF03315">
    <property type="entry name" value="SDH_beta"/>
    <property type="match status" value="1"/>
</dbReference>
<dbReference type="NCBIfam" id="TIGR00720">
    <property type="entry name" value="sda_mono"/>
    <property type="match status" value="1"/>
</dbReference>
<dbReference type="SUPFAM" id="SSF143548">
    <property type="entry name" value="Serine metabolism enzymes domain"/>
    <property type="match status" value="1"/>
</dbReference>
<dbReference type="Pfam" id="PF03313">
    <property type="entry name" value="SDH_alpha"/>
    <property type="match status" value="1"/>
</dbReference>
<comment type="pathway">
    <text evidence="2">Carbohydrate biosynthesis; gluconeogenesis.</text>
</comment>
<keyword evidence="9 11" id="KW-0456">Lyase</keyword>
<dbReference type="EC" id="4.3.1.17" evidence="11"/>
<dbReference type="EMBL" id="BAABCA010000005">
    <property type="protein sequence ID" value="GAA4237737.1"/>
    <property type="molecule type" value="Genomic_DNA"/>
</dbReference>